<dbReference type="EMBL" id="QGNZ01000001">
    <property type="protein sequence ID" value="PWS28575.1"/>
    <property type="molecule type" value="Genomic_DNA"/>
</dbReference>
<keyword evidence="2" id="KW-1185">Reference proteome</keyword>
<evidence type="ECO:0000313" key="1">
    <source>
        <dbReference type="EMBL" id="PWS28575.1"/>
    </source>
</evidence>
<dbReference type="Proteomes" id="UP000245379">
    <property type="component" value="Unassembled WGS sequence"/>
</dbReference>
<organism evidence="1 2">
    <name type="scientific">Pedobacter yonginense</name>
    <dbReference type="NCBI Taxonomy" id="651869"/>
    <lineage>
        <taxon>Bacteria</taxon>
        <taxon>Pseudomonadati</taxon>
        <taxon>Bacteroidota</taxon>
        <taxon>Sphingobacteriia</taxon>
        <taxon>Sphingobacteriales</taxon>
        <taxon>Sphingobacteriaceae</taxon>
        <taxon>Pedobacter</taxon>
    </lineage>
</organism>
<dbReference type="RefSeq" id="WP_109924006.1">
    <property type="nucleotide sequence ID" value="NZ_QGNZ01000001.1"/>
</dbReference>
<dbReference type="InterPro" id="IPR036525">
    <property type="entry name" value="Tubulin/FtsZ_GTPase_sf"/>
</dbReference>
<reference evidence="1 2" key="1">
    <citation type="submission" date="2018-05" db="EMBL/GenBank/DDBJ databases">
        <title>Pedobacter paludis sp. nov., isolated from wetland soil.</title>
        <authorList>
            <person name="Zhang Y."/>
            <person name="Wang G."/>
        </authorList>
    </citation>
    <scope>NUCLEOTIDE SEQUENCE [LARGE SCALE GENOMIC DNA]</scope>
    <source>
        <strain evidence="1 2">KCTC22721</strain>
    </source>
</reference>
<accession>A0A317EQC9</accession>
<proteinExistence type="predicted"/>
<dbReference type="SUPFAM" id="SSF52490">
    <property type="entry name" value="Tubulin nucleotide-binding domain-like"/>
    <property type="match status" value="1"/>
</dbReference>
<sequence length="484" mass="55374">MPRIFIFGIGGTGTRVLKSLTMLLASGVDMHDYDVVPIIIDPHKDLPELKECKNMLRLYSKIRRTIYSNHIPESPNAFFRTNMLSLSEALQGGMKEGFDFDERIDETFGEFLSYNSLAKEDRNKDLLDLLYNEQSLNTKLSVGFKGNPNIGSVVLNSFEDTEWYKSFEKIFDKGDRIFIISSIFGGTGASGLPLLIKNLRRSKNKEVKSAAIGALPIMPYFKLSEPDADSVHKDIDSNNFITKTKAALTYYQNHLKGVNALYYLADPHEQSVPYVNDEARQNNMAHIVELIGASAILDFQRREFQDQEENQYQYALKMGTKDVDFRNIGEELNDLIRTELTNYHTFNKIHPSIRAMEKAAVKDNEGFDRDFFRGSFIRDLEEFNVKYFQEWLKGLGENDRKFYPFNLSIDDDRLHNLVIGSEVPERGGMLGISKVTYDTSNFINQMESIRKQYNAIPAALKATKYMVLAENAIRSVNINKIKVN</sequence>
<comment type="caution">
    <text evidence="1">The sequence shown here is derived from an EMBL/GenBank/DDBJ whole genome shotgun (WGS) entry which is preliminary data.</text>
</comment>
<evidence type="ECO:0000313" key="2">
    <source>
        <dbReference type="Proteomes" id="UP000245379"/>
    </source>
</evidence>
<gene>
    <name evidence="1" type="ORF">DHW03_01605</name>
</gene>
<dbReference type="OrthoDB" id="844533at2"/>
<name>A0A317EQC9_9SPHI</name>
<dbReference type="AlphaFoldDB" id="A0A317EQC9"/>
<protein>
    <submittedName>
        <fullName evidence="1">Uncharacterized protein</fullName>
    </submittedName>
</protein>
<dbReference type="Gene3D" id="3.40.50.1440">
    <property type="entry name" value="Tubulin/FtsZ, GTPase domain"/>
    <property type="match status" value="1"/>
</dbReference>